<dbReference type="EMBL" id="VSRR010021619">
    <property type="protein sequence ID" value="MPC64084.1"/>
    <property type="molecule type" value="Genomic_DNA"/>
</dbReference>
<sequence length="117" mass="12811">MAVRMRWVVPRKRHWSRAIMPGARVVLSTLKQKIVGLLGHRGDRVTLGPLLAESTEMAAQGEEGCGNAILWVGVQSKAPLVISNQTFTQGPRRGTRLPALVHLPLVLPPPPPDQSRE</sequence>
<accession>A0A5B7H5F0</accession>
<organism evidence="1 2">
    <name type="scientific">Portunus trituberculatus</name>
    <name type="common">Swimming crab</name>
    <name type="synonym">Neptunus trituberculatus</name>
    <dbReference type="NCBI Taxonomy" id="210409"/>
    <lineage>
        <taxon>Eukaryota</taxon>
        <taxon>Metazoa</taxon>
        <taxon>Ecdysozoa</taxon>
        <taxon>Arthropoda</taxon>
        <taxon>Crustacea</taxon>
        <taxon>Multicrustacea</taxon>
        <taxon>Malacostraca</taxon>
        <taxon>Eumalacostraca</taxon>
        <taxon>Eucarida</taxon>
        <taxon>Decapoda</taxon>
        <taxon>Pleocyemata</taxon>
        <taxon>Brachyura</taxon>
        <taxon>Eubrachyura</taxon>
        <taxon>Portunoidea</taxon>
        <taxon>Portunidae</taxon>
        <taxon>Portuninae</taxon>
        <taxon>Portunus</taxon>
    </lineage>
</organism>
<protein>
    <submittedName>
        <fullName evidence="1">Uncharacterized protein</fullName>
    </submittedName>
</protein>
<comment type="caution">
    <text evidence="1">The sequence shown here is derived from an EMBL/GenBank/DDBJ whole genome shotgun (WGS) entry which is preliminary data.</text>
</comment>
<evidence type="ECO:0000313" key="2">
    <source>
        <dbReference type="Proteomes" id="UP000324222"/>
    </source>
</evidence>
<evidence type="ECO:0000313" key="1">
    <source>
        <dbReference type="EMBL" id="MPC64084.1"/>
    </source>
</evidence>
<name>A0A5B7H5F0_PORTR</name>
<dbReference type="Proteomes" id="UP000324222">
    <property type="component" value="Unassembled WGS sequence"/>
</dbReference>
<dbReference type="AlphaFoldDB" id="A0A5B7H5F0"/>
<reference evidence="1 2" key="1">
    <citation type="submission" date="2019-05" db="EMBL/GenBank/DDBJ databases">
        <title>Another draft genome of Portunus trituberculatus and its Hox gene families provides insights of decapod evolution.</title>
        <authorList>
            <person name="Jeong J.-H."/>
            <person name="Song I."/>
            <person name="Kim S."/>
            <person name="Choi T."/>
            <person name="Kim D."/>
            <person name="Ryu S."/>
            <person name="Kim W."/>
        </authorList>
    </citation>
    <scope>NUCLEOTIDE SEQUENCE [LARGE SCALE GENOMIC DNA]</scope>
    <source>
        <tissue evidence="1">Muscle</tissue>
    </source>
</reference>
<gene>
    <name evidence="1" type="ORF">E2C01_058194</name>
</gene>
<keyword evidence="2" id="KW-1185">Reference proteome</keyword>
<proteinExistence type="predicted"/>